<feature type="compositionally biased region" description="Basic and acidic residues" evidence="1">
    <location>
        <begin position="54"/>
        <end position="79"/>
    </location>
</feature>
<reference evidence="2 3" key="1">
    <citation type="submission" date="2021-01" db="EMBL/GenBank/DDBJ databases">
        <title>Whole genome shotgun sequence of Microbispora siamensis NBRC 104113.</title>
        <authorList>
            <person name="Komaki H."/>
            <person name="Tamura T."/>
        </authorList>
    </citation>
    <scope>NUCLEOTIDE SEQUENCE [LARGE SCALE GENOMIC DNA]</scope>
    <source>
        <strain evidence="2 3">NBRC 104113</strain>
    </source>
</reference>
<dbReference type="Proteomes" id="UP000660454">
    <property type="component" value="Unassembled WGS sequence"/>
</dbReference>
<sequence>MQRLPEDAVTPVVGGVAAQDVLEVIGVCDQVRPEGAQVHPDDVATGLPADLEDGTNRITKDRGEDLPEGKSSRMSDRVRVNIDRHSGLLPPDDHAVREVSHDPLRLINIAVE</sequence>
<organism evidence="2 3">
    <name type="scientific">Microbispora siamensis</name>
    <dbReference type="NCBI Taxonomy" id="564413"/>
    <lineage>
        <taxon>Bacteria</taxon>
        <taxon>Bacillati</taxon>
        <taxon>Actinomycetota</taxon>
        <taxon>Actinomycetes</taxon>
        <taxon>Streptosporangiales</taxon>
        <taxon>Streptosporangiaceae</taxon>
        <taxon>Microbispora</taxon>
    </lineage>
</organism>
<accession>A0ABQ4GSE9</accession>
<feature type="region of interest" description="Disordered" evidence="1">
    <location>
        <begin position="36"/>
        <end position="79"/>
    </location>
</feature>
<gene>
    <name evidence="2" type="ORF">Msi02_51800</name>
</gene>
<evidence type="ECO:0000256" key="1">
    <source>
        <dbReference type="SAM" id="MobiDB-lite"/>
    </source>
</evidence>
<evidence type="ECO:0000313" key="3">
    <source>
        <dbReference type="Proteomes" id="UP000660454"/>
    </source>
</evidence>
<proteinExistence type="predicted"/>
<dbReference type="EMBL" id="BOOF01000031">
    <property type="protein sequence ID" value="GIH64363.1"/>
    <property type="molecule type" value="Genomic_DNA"/>
</dbReference>
<comment type="caution">
    <text evidence="2">The sequence shown here is derived from an EMBL/GenBank/DDBJ whole genome shotgun (WGS) entry which is preliminary data.</text>
</comment>
<protein>
    <submittedName>
        <fullName evidence="2">Uncharacterized protein</fullName>
    </submittedName>
</protein>
<name>A0ABQ4GSE9_9ACTN</name>
<evidence type="ECO:0000313" key="2">
    <source>
        <dbReference type="EMBL" id="GIH64363.1"/>
    </source>
</evidence>
<keyword evidence="3" id="KW-1185">Reference proteome</keyword>